<dbReference type="Pfam" id="PF20240">
    <property type="entry name" value="DUF6597"/>
    <property type="match status" value="1"/>
</dbReference>
<name>A0A1I4ZIF7_9GAMM</name>
<dbReference type="InterPro" id="IPR046532">
    <property type="entry name" value="DUF6597"/>
</dbReference>
<dbReference type="SMART" id="SM00342">
    <property type="entry name" value="HTH_ARAC"/>
    <property type="match status" value="1"/>
</dbReference>
<evidence type="ECO:0000313" key="6">
    <source>
        <dbReference type="Proteomes" id="UP000198575"/>
    </source>
</evidence>
<dbReference type="PANTHER" id="PTHR46796">
    <property type="entry name" value="HTH-TYPE TRANSCRIPTIONAL ACTIVATOR RHAS-RELATED"/>
    <property type="match status" value="1"/>
</dbReference>
<dbReference type="InterPro" id="IPR018060">
    <property type="entry name" value="HTH_AraC"/>
</dbReference>
<dbReference type="InterPro" id="IPR050204">
    <property type="entry name" value="AraC_XylS_family_regulators"/>
</dbReference>
<dbReference type="PANTHER" id="PTHR46796:SF15">
    <property type="entry name" value="BLL1074 PROTEIN"/>
    <property type="match status" value="1"/>
</dbReference>
<feature type="domain" description="HTH araC/xylS-type" evidence="4">
    <location>
        <begin position="177"/>
        <end position="279"/>
    </location>
</feature>
<dbReference type="Proteomes" id="UP000198575">
    <property type="component" value="Unassembled WGS sequence"/>
</dbReference>
<protein>
    <submittedName>
        <fullName evidence="5">AraC-type DNA-binding protein</fullName>
    </submittedName>
</protein>
<dbReference type="InterPro" id="IPR009057">
    <property type="entry name" value="Homeodomain-like_sf"/>
</dbReference>
<accession>A0A1I4ZIF7</accession>
<evidence type="ECO:0000256" key="1">
    <source>
        <dbReference type="ARBA" id="ARBA00023015"/>
    </source>
</evidence>
<dbReference type="STRING" id="578942.SAMN05216289_12623"/>
<gene>
    <name evidence="5" type="ORF">SAMN05216289_12623</name>
</gene>
<keyword evidence="2 5" id="KW-0238">DNA-binding</keyword>
<dbReference type="GO" id="GO:0043565">
    <property type="term" value="F:sequence-specific DNA binding"/>
    <property type="evidence" value="ECO:0007669"/>
    <property type="project" value="InterPro"/>
</dbReference>
<dbReference type="Pfam" id="PF12833">
    <property type="entry name" value="HTH_18"/>
    <property type="match status" value="1"/>
</dbReference>
<dbReference type="Gene3D" id="1.10.10.60">
    <property type="entry name" value="Homeodomain-like"/>
    <property type="match status" value="1"/>
</dbReference>
<dbReference type="SUPFAM" id="SSF46689">
    <property type="entry name" value="Homeodomain-like"/>
    <property type="match status" value="2"/>
</dbReference>
<dbReference type="AlphaFoldDB" id="A0A1I4ZIF7"/>
<dbReference type="PROSITE" id="PS01124">
    <property type="entry name" value="HTH_ARAC_FAMILY_2"/>
    <property type="match status" value="1"/>
</dbReference>
<keyword evidence="1" id="KW-0805">Transcription regulation</keyword>
<organism evidence="5 6">
    <name type="scientific">Dokdonella immobilis</name>
    <dbReference type="NCBI Taxonomy" id="578942"/>
    <lineage>
        <taxon>Bacteria</taxon>
        <taxon>Pseudomonadati</taxon>
        <taxon>Pseudomonadota</taxon>
        <taxon>Gammaproteobacteria</taxon>
        <taxon>Lysobacterales</taxon>
        <taxon>Rhodanobacteraceae</taxon>
        <taxon>Dokdonella</taxon>
    </lineage>
</organism>
<sequence>MDGNRHPRIRSFVQDSALGRWHMDLCRPCARLAPFVSQLWYGQGQVNYTRDRILPGGGSFLLINLGPTQYRIVAGPPERRVGFDGIWLSGPHQTPIDTEAPGGSALLGVAFRGHGLRPWLHADAEHSAEQTLPLADLLGDGVLRLRERLLETPEPAARFSMVEDWLVSRLLPRYAPSALIEWTLAAIESSGGSVGIEDLARQAGVSRAHLSRRFRLEVGLTPKALARVHRFRAAIDWLSRRDRIPWGELAGRCGYYDQSHLIRDFQDFSGMAPGDFVRCGKPDAGSVVVR</sequence>
<dbReference type="GO" id="GO:0003700">
    <property type="term" value="F:DNA-binding transcription factor activity"/>
    <property type="evidence" value="ECO:0007669"/>
    <property type="project" value="InterPro"/>
</dbReference>
<evidence type="ECO:0000256" key="2">
    <source>
        <dbReference type="ARBA" id="ARBA00023125"/>
    </source>
</evidence>
<dbReference type="OrthoDB" id="9809338at2"/>
<reference evidence="5 6" key="1">
    <citation type="submission" date="2016-10" db="EMBL/GenBank/DDBJ databases">
        <authorList>
            <person name="de Groot N.N."/>
        </authorList>
    </citation>
    <scope>NUCLEOTIDE SEQUENCE [LARGE SCALE GENOMIC DNA]</scope>
    <source>
        <strain evidence="5 6">CGMCC 1.7659</strain>
    </source>
</reference>
<dbReference type="EMBL" id="FOVF01000026">
    <property type="protein sequence ID" value="SFN50065.1"/>
    <property type="molecule type" value="Genomic_DNA"/>
</dbReference>
<evidence type="ECO:0000313" key="5">
    <source>
        <dbReference type="EMBL" id="SFN50065.1"/>
    </source>
</evidence>
<proteinExistence type="predicted"/>
<dbReference type="RefSeq" id="WP_092409465.1">
    <property type="nucleotide sequence ID" value="NZ_FOVF01000026.1"/>
</dbReference>
<keyword evidence="6" id="KW-1185">Reference proteome</keyword>
<evidence type="ECO:0000259" key="4">
    <source>
        <dbReference type="PROSITE" id="PS01124"/>
    </source>
</evidence>
<keyword evidence="3" id="KW-0804">Transcription</keyword>
<evidence type="ECO:0000256" key="3">
    <source>
        <dbReference type="ARBA" id="ARBA00023163"/>
    </source>
</evidence>